<name>A0ACC1RW00_9HYPO</name>
<dbReference type="EMBL" id="JANRMS010001648">
    <property type="protein sequence ID" value="KAJ3526904.1"/>
    <property type="molecule type" value="Genomic_DNA"/>
</dbReference>
<accession>A0ACC1RW00</accession>
<comment type="caution">
    <text evidence="1">The sequence shown here is derived from an EMBL/GenBank/DDBJ whole genome shotgun (WGS) entry which is preliminary data.</text>
</comment>
<organism evidence="1 2">
    <name type="scientific">Fusarium decemcellulare</name>
    <dbReference type="NCBI Taxonomy" id="57161"/>
    <lineage>
        <taxon>Eukaryota</taxon>
        <taxon>Fungi</taxon>
        <taxon>Dikarya</taxon>
        <taxon>Ascomycota</taxon>
        <taxon>Pezizomycotina</taxon>
        <taxon>Sordariomycetes</taxon>
        <taxon>Hypocreomycetidae</taxon>
        <taxon>Hypocreales</taxon>
        <taxon>Nectriaceae</taxon>
        <taxon>Fusarium</taxon>
        <taxon>Fusarium decemcellulare species complex</taxon>
    </lineage>
</organism>
<proteinExistence type="predicted"/>
<evidence type="ECO:0000313" key="1">
    <source>
        <dbReference type="EMBL" id="KAJ3526904.1"/>
    </source>
</evidence>
<reference evidence="1" key="1">
    <citation type="submission" date="2022-08" db="EMBL/GenBank/DDBJ databases">
        <title>Genome Sequence of Fusarium decemcellulare.</title>
        <authorList>
            <person name="Buettner E."/>
        </authorList>
    </citation>
    <scope>NUCLEOTIDE SEQUENCE</scope>
    <source>
        <strain evidence="1">Babe19</strain>
    </source>
</reference>
<sequence>MLDGAVCLGPQPQPSALPCDDVYDPGFLSAPTLALKYITVDSGLKVVLQVWEGLEVKAEKSLAISLSDGAREKKAEEALLVARMRAIGAEEPEWSQLVAFTAPIWGFDL</sequence>
<keyword evidence="2" id="KW-1185">Reference proteome</keyword>
<gene>
    <name evidence="1" type="ORF">NM208_g10965</name>
</gene>
<evidence type="ECO:0000313" key="2">
    <source>
        <dbReference type="Proteomes" id="UP001148629"/>
    </source>
</evidence>
<protein>
    <submittedName>
        <fullName evidence="1">Uncharacterized protein</fullName>
    </submittedName>
</protein>
<dbReference type="Proteomes" id="UP001148629">
    <property type="component" value="Unassembled WGS sequence"/>
</dbReference>